<comment type="caution">
    <text evidence="1">The sequence shown here is derived from an EMBL/GenBank/DDBJ whole genome shotgun (WGS) entry which is preliminary data.</text>
</comment>
<evidence type="ECO:0000313" key="2">
    <source>
        <dbReference type="Proteomes" id="UP001501671"/>
    </source>
</evidence>
<gene>
    <name evidence="1" type="ORF">GCM10023144_29600</name>
</gene>
<protein>
    <submittedName>
        <fullName evidence="1">Uncharacterized protein</fullName>
    </submittedName>
</protein>
<dbReference type="EMBL" id="BAABFO010000014">
    <property type="protein sequence ID" value="GAA4335854.1"/>
    <property type="molecule type" value="Genomic_DNA"/>
</dbReference>
<reference evidence="2" key="1">
    <citation type="journal article" date="2019" name="Int. J. Syst. Evol. Microbiol.">
        <title>The Global Catalogue of Microorganisms (GCM) 10K type strain sequencing project: providing services to taxonomists for standard genome sequencing and annotation.</title>
        <authorList>
            <consortium name="The Broad Institute Genomics Platform"/>
            <consortium name="The Broad Institute Genome Sequencing Center for Infectious Disease"/>
            <person name="Wu L."/>
            <person name="Ma J."/>
        </authorList>
    </citation>
    <scope>NUCLEOTIDE SEQUENCE [LARGE SCALE GENOMIC DNA]</scope>
    <source>
        <strain evidence="2">JCM 17666</strain>
    </source>
</reference>
<name>A0ABP8H8J7_9BURK</name>
<keyword evidence="2" id="KW-1185">Reference proteome</keyword>
<organism evidence="1 2">
    <name type="scientific">Pigmentiphaga soli</name>
    <dbReference type="NCBI Taxonomy" id="1007095"/>
    <lineage>
        <taxon>Bacteria</taxon>
        <taxon>Pseudomonadati</taxon>
        <taxon>Pseudomonadota</taxon>
        <taxon>Betaproteobacteria</taxon>
        <taxon>Burkholderiales</taxon>
        <taxon>Alcaligenaceae</taxon>
        <taxon>Pigmentiphaga</taxon>
    </lineage>
</organism>
<sequence>MTLDEYLSRPDAPTMAELRRRMRAFGVDVKSDAQIRQWRHRYADRLPSPRSCVALEKASAGAITRRDLRPDDYWLIWPDLPAPRAAQGTARGTGG</sequence>
<dbReference type="RefSeq" id="WP_345250631.1">
    <property type="nucleotide sequence ID" value="NZ_BAABFO010000014.1"/>
</dbReference>
<accession>A0ABP8H8J7</accession>
<dbReference type="InterPro" id="IPR010982">
    <property type="entry name" value="Lambda_DNA-bd_dom_sf"/>
</dbReference>
<dbReference type="Proteomes" id="UP001501671">
    <property type="component" value="Unassembled WGS sequence"/>
</dbReference>
<dbReference type="Pfam" id="PF15943">
    <property type="entry name" value="YdaS_toxin"/>
    <property type="match status" value="1"/>
</dbReference>
<dbReference type="InterPro" id="IPR031856">
    <property type="entry name" value="YdaS_toxin-like"/>
</dbReference>
<dbReference type="Gene3D" id="1.10.260.40">
    <property type="entry name" value="lambda repressor-like DNA-binding domains"/>
    <property type="match status" value="1"/>
</dbReference>
<evidence type="ECO:0000313" key="1">
    <source>
        <dbReference type="EMBL" id="GAA4335854.1"/>
    </source>
</evidence>
<proteinExistence type="predicted"/>